<dbReference type="Proteomes" id="UP000444960">
    <property type="component" value="Unassembled WGS sequence"/>
</dbReference>
<name>A0A7I9VF09_9ACTN</name>
<evidence type="ECO:0000313" key="2">
    <source>
        <dbReference type="EMBL" id="GEE03896.1"/>
    </source>
</evidence>
<dbReference type="AlphaFoldDB" id="A0A7I9VF09"/>
<dbReference type="EMBL" id="BJOV01000005">
    <property type="protein sequence ID" value="GEE03896.1"/>
    <property type="molecule type" value="Genomic_DNA"/>
</dbReference>
<sequence length="91" mass="10418">MDRNSGTPNDTTTSAYTMIGVRNKDIRTVCITFMHESVERHTDKFVLRNSARASLRPNSDRRTVIRQTNPNLRESRGQGSIKTHQVSNLWS</sequence>
<feature type="region of interest" description="Disordered" evidence="1">
    <location>
        <begin position="53"/>
        <end position="91"/>
    </location>
</feature>
<proteinExistence type="predicted"/>
<comment type="caution">
    <text evidence="2">The sequence shown here is derived from an EMBL/GenBank/DDBJ whole genome shotgun (WGS) entry which is preliminary data.</text>
</comment>
<feature type="compositionally biased region" description="Polar residues" evidence="1">
    <location>
        <begin position="65"/>
        <end position="91"/>
    </location>
</feature>
<keyword evidence="3" id="KW-1185">Reference proteome</keyword>
<gene>
    <name evidence="2" type="ORF">nbrc107696_43420</name>
</gene>
<protein>
    <submittedName>
        <fullName evidence="2">Uncharacterized protein</fullName>
    </submittedName>
</protein>
<accession>A0A7I9VF09</accession>
<organism evidence="2 3">
    <name type="scientific">Gordonia spumicola</name>
    <dbReference type="NCBI Taxonomy" id="589161"/>
    <lineage>
        <taxon>Bacteria</taxon>
        <taxon>Bacillati</taxon>
        <taxon>Actinomycetota</taxon>
        <taxon>Actinomycetes</taxon>
        <taxon>Mycobacteriales</taxon>
        <taxon>Gordoniaceae</taxon>
        <taxon>Gordonia</taxon>
    </lineage>
</organism>
<evidence type="ECO:0000313" key="3">
    <source>
        <dbReference type="Proteomes" id="UP000444960"/>
    </source>
</evidence>
<evidence type="ECO:0000256" key="1">
    <source>
        <dbReference type="SAM" id="MobiDB-lite"/>
    </source>
</evidence>
<reference evidence="3" key="1">
    <citation type="submission" date="2019-06" db="EMBL/GenBank/DDBJ databases">
        <title>Gordonia isolated from sludge of a wastewater treatment plant.</title>
        <authorList>
            <person name="Tamura T."/>
            <person name="Aoyama K."/>
            <person name="Kang Y."/>
            <person name="Saito S."/>
            <person name="Akiyama N."/>
            <person name="Yazawa K."/>
            <person name="Gonoi T."/>
            <person name="Mikami Y."/>
        </authorList>
    </citation>
    <scope>NUCLEOTIDE SEQUENCE [LARGE SCALE GENOMIC DNA]</scope>
    <source>
        <strain evidence="3">NBRC 107696</strain>
    </source>
</reference>